<dbReference type="InterPro" id="IPR017900">
    <property type="entry name" value="4Fe4S_Fe_S_CS"/>
</dbReference>
<organism evidence="6 7">
    <name type="scientific">candidate division WOR-3 bacterium JGI_Cruoil_03_44_89</name>
    <dbReference type="NCBI Taxonomy" id="1973748"/>
    <lineage>
        <taxon>Bacteria</taxon>
        <taxon>Bacteria division WOR-3</taxon>
    </lineage>
</organism>
<name>A0A235BZ58_UNCW3</name>
<evidence type="ECO:0000313" key="6">
    <source>
        <dbReference type="EMBL" id="OYD17628.1"/>
    </source>
</evidence>
<dbReference type="Pfam" id="PF04015">
    <property type="entry name" value="DUF362"/>
    <property type="match status" value="1"/>
</dbReference>
<dbReference type="GO" id="GO:0046872">
    <property type="term" value="F:metal ion binding"/>
    <property type="evidence" value="ECO:0007669"/>
    <property type="project" value="UniProtKB-KW"/>
</dbReference>
<evidence type="ECO:0000256" key="4">
    <source>
        <dbReference type="ARBA" id="ARBA00023014"/>
    </source>
</evidence>
<keyword evidence="1" id="KW-0004">4Fe-4S</keyword>
<evidence type="ECO:0000256" key="1">
    <source>
        <dbReference type="ARBA" id="ARBA00022485"/>
    </source>
</evidence>
<dbReference type="InterPro" id="IPR050572">
    <property type="entry name" value="Fe-S_Ferredoxin"/>
</dbReference>
<dbReference type="PROSITE" id="PS51379">
    <property type="entry name" value="4FE4S_FER_2"/>
    <property type="match status" value="2"/>
</dbReference>
<dbReference type="PANTHER" id="PTHR43687:SF1">
    <property type="entry name" value="FERREDOXIN III"/>
    <property type="match status" value="1"/>
</dbReference>
<dbReference type="InterPro" id="IPR007160">
    <property type="entry name" value="DUF362"/>
</dbReference>
<keyword evidence="3" id="KW-0408">Iron</keyword>
<accession>A0A235BZ58</accession>
<proteinExistence type="predicted"/>
<evidence type="ECO:0000313" key="7">
    <source>
        <dbReference type="Proteomes" id="UP000215215"/>
    </source>
</evidence>
<dbReference type="Proteomes" id="UP000215215">
    <property type="component" value="Unassembled WGS sequence"/>
</dbReference>
<evidence type="ECO:0000259" key="5">
    <source>
        <dbReference type="PROSITE" id="PS51379"/>
    </source>
</evidence>
<dbReference type="PROSITE" id="PS00198">
    <property type="entry name" value="4FE4S_FER_1"/>
    <property type="match status" value="1"/>
</dbReference>
<dbReference type="InterPro" id="IPR017896">
    <property type="entry name" value="4Fe4S_Fe-S-bd"/>
</dbReference>
<evidence type="ECO:0000256" key="2">
    <source>
        <dbReference type="ARBA" id="ARBA00022723"/>
    </source>
</evidence>
<dbReference type="PANTHER" id="PTHR43687">
    <property type="entry name" value="ADENYLYLSULFATE REDUCTASE, BETA SUBUNIT"/>
    <property type="match status" value="1"/>
</dbReference>
<feature type="domain" description="4Fe-4S ferredoxin-type" evidence="5">
    <location>
        <begin position="211"/>
        <end position="240"/>
    </location>
</feature>
<keyword evidence="4" id="KW-0411">Iron-sulfur</keyword>
<dbReference type="EMBL" id="NOZQ01000002">
    <property type="protein sequence ID" value="OYD17628.1"/>
    <property type="molecule type" value="Genomic_DNA"/>
</dbReference>
<dbReference type="GO" id="GO:0051539">
    <property type="term" value="F:4 iron, 4 sulfur cluster binding"/>
    <property type="evidence" value="ECO:0007669"/>
    <property type="project" value="UniProtKB-KW"/>
</dbReference>
<evidence type="ECO:0000256" key="3">
    <source>
        <dbReference type="ARBA" id="ARBA00023004"/>
    </source>
</evidence>
<sequence>MKSKVYFIDFGEKGKERVYERIAKLIKESNIPGTFKKGDIAAIKMHLGEDSPFFIPPVYVREIINILGETGVDFFLADTTTLYVGSRRNAPSYIMRAVHNGFSAVGLPIIIADGLRGQDYKEVSVNGNHLKRVKVASAIYYADSILLLSHFKGHELTGYGGAIKNLGMGGIAKADKLFIHSGVHPFVNQKRCNLCGVCVQWCPEDAISLGDYATINPERCIGCATCLSVCPQNAIKINWGNDSKLVQESIAEAALGVVKGKRLACINFLTSITPLCDCNPMQGAPLCPDIGFMASFDPVAIDKASIDMVEKKTGGMMTSLRPHIDMGIQTRHAEKMGLGNEIYDLIDLS</sequence>
<dbReference type="Pfam" id="PF12838">
    <property type="entry name" value="Fer4_7"/>
    <property type="match status" value="1"/>
</dbReference>
<feature type="domain" description="4Fe-4S ferredoxin-type" evidence="5">
    <location>
        <begin position="183"/>
        <end position="209"/>
    </location>
</feature>
<comment type="caution">
    <text evidence="6">The sequence shown here is derived from an EMBL/GenBank/DDBJ whole genome shotgun (WGS) entry which is preliminary data.</text>
</comment>
<protein>
    <recommendedName>
        <fullName evidence="5">4Fe-4S ferredoxin-type domain-containing protein</fullName>
    </recommendedName>
</protein>
<dbReference type="SUPFAM" id="SSF54862">
    <property type="entry name" value="4Fe-4S ferredoxins"/>
    <property type="match status" value="1"/>
</dbReference>
<keyword evidence="2" id="KW-0479">Metal-binding</keyword>
<reference evidence="6 7" key="1">
    <citation type="submission" date="2017-07" db="EMBL/GenBank/DDBJ databases">
        <title>Recovery of genomes from metagenomes via a dereplication, aggregation, and scoring strategy.</title>
        <authorList>
            <person name="Sieber C.M."/>
            <person name="Probst A.J."/>
            <person name="Sharrar A."/>
            <person name="Thomas B.C."/>
            <person name="Hess M."/>
            <person name="Tringe S.G."/>
            <person name="Banfield J.F."/>
        </authorList>
    </citation>
    <scope>NUCLEOTIDE SEQUENCE [LARGE SCALE GENOMIC DNA]</scope>
    <source>
        <strain evidence="6">JGI_Cruoil_03_44_89</strain>
    </source>
</reference>
<dbReference type="AlphaFoldDB" id="A0A235BZ58"/>
<gene>
    <name evidence="6" type="ORF">CH333_00060</name>
</gene>
<dbReference type="Gene3D" id="3.30.70.20">
    <property type="match status" value="1"/>
</dbReference>